<feature type="coiled-coil region" evidence="1">
    <location>
        <begin position="13"/>
        <end position="70"/>
    </location>
</feature>
<gene>
    <name evidence="2" type="ORF">P0O24_01225</name>
</gene>
<proteinExistence type="predicted"/>
<evidence type="ECO:0008006" key="4">
    <source>
        <dbReference type="Google" id="ProtNLM"/>
    </source>
</evidence>
<comment type="caution">
    <text evidence="2">The sequence shown here is derived from an EMBL/GenBank/DDBJ whole genome shotgun (WGS) entry which is preliminary data.</text>
</comment>
<name>A0ABT5XC35_9EURY</name>
<dbReference type="RefSeq" id="WP_316967914.1">
    <property type="nucleotide sequence ID" value="NZ_JARFPL010000002.1"/>
</dbReference>
<keyword evidence="1" id="KW-0175">Coiled coil</keyword>
<evidence type="ECO:0000313" key="3">
    <source>
        <dbReference type="Proteomes" id="UP001215956"/>
    </source>
</evidence>
<dbReference type="EMBL" id="JARFPL010000002">
    <property type="protein sequence ID" value="MDF0592206.1"/>
    <property type="molecule type" value="Genomic_DNA"/>
</dbReference>
<organism evidence="2 3">
    <name type="scientific">Candidatus Methanocrinis alkalitolerans</name>
    <dbReference type="NCBI Taxonomy" id="3033395"/>
    <lineage>
        <taxon>Archaea</taxon>
        <taxon>Methanobacteriati</taxon>
        <taxon>Methanobacteriota</taxon>
        <taxon>Stenosarchaea group</taxon>
        <taxon>Methanomicrobia</taxon>
        <taxon>Methanotrichales</taxon>
        <taxon>Methanotrichaceae</taxon>
        <taxon>Methanocrinis</taxon>
    </lineage>
</organism>
<evidence type="ECO:0000256" key="1">
    <source>
        <dbReference type="SAM" id="Coils"/>
    </source>
</evidence>
<evidence type="ECO:0000313" key="2">
    <source>
        <dbReference type="EMBL" id="MDF0592206.1"/>
    </source>
</evidence>
<keyword evidence="3" id="KW-1185">Reference proteome</keyword>
<dbReference type="Proteomes" id="UP001215956">
    <property type="component" value="Unassembled WGS sequence"/>
</dbReference>
<accession>A0ABT5XC35</accession>
<reference evidence="2 3" key="1">
    <citation type="submission" date="2023-03" db="EMBL/GenBank/DDBJ databases">
        <title>Whole genome sequencing of Methanotrichaceae archaeon M04Ac.</title>
        <authorList>
            <person name="Khomyakova M.A."/>
            <person name="Merkel A.Y."/>
            <person name="Slobodkin A.I."/>
        </authorList>
    </citation>
    <scope>NUCLEOTIDE SEQUENCE [LARGE SCALE GENOMIC DNA]</scope>
    <source>
        <strain evidence="2 3">M04Ac</strain>
    </source>
</reference>
<protein>
    <recommendedName>
        <fullName evidence="4">HK97 gp10 family phage protein</fullName>
    </recommendedName>
</protein>
<sequence>MKSIHRTTSGWKAKELRDVAHELRRHAQSLRDMPNRAVATMMEGKALEALEEAERLKEEALEAMEKARLEAVTVYLGQVEKITAKGPKTYEYYFASWKMGGKVVNKYIGSPRKMTREAATAKARKLKAEALGL</sequence>